<feature type="domain" description="Myb/SANT-like DNA-binding" evidence="7">
    <location>
        <begin position="7"/>
        <end position="79"/>
    </location>
</feature>
<name>A0A9N9QZX1_9NEOP</name>
<proteinExistence type="predicted"/>
<dbReference type="AlphaFoldDB" id="A0A9N9QZX1"/>
<dbReference type="InterPro" id="IPR028002">
    <property type="entry name" value="Myb_DNA-bind_5"/>
</dbReference>
<keyword evidence="3" id="KW-0805">Transcription regulation</keyword>
<evidence type="ECO:0000256" key="6">
    <source>
        <dbReference type="SAM" id="MobiDB-lite"/>
    </source>
</evidence>
<dbReference type="EMBL" id="OU893347">
    <property type="protein sequence ID" value="CAG9786646.1"/>
    <property type="molecule type" value="Genomic_DNA"/>
</dbReference>
<keyword evidence="9" id="KW-1185">Reference proteome</keyword>
<feature type="region of interest" description="Disordered" evidence="6">
    <location>
        <begin position="80"/>
        <end position="109"/>
    </location>
</feature>
<evidence type="ECO:0000259" key="7">
    <source>
        <dbReference type="Pfam" id="PF13873"/>
    </source>
</evidence>
<evidence type="ECO:0000313" key="9">
    <source>
        <dbReference type="Proteomes" id="UP001153714"/>
    </source>
</evidence>
<evidence type="ECO:0000313" key="8">
    <source>
        <dbReference type="EMBL" id="CAG9786646.1"/>
    </source>
</evidence>
<reference evidence="8" key="1">
    <citation type="submission" date="2021-12" db="EMBL/GenBank/DDBJ databases">
        <authorList>
            <person name="King R."/>
        </authorList>
    </citation>
    <scope>NUCLEOTIDE SEQUENCE</scope>
</reference>
<dbReference type="Proteomes" id="UP001153714">
    <property type="component" value="Chromosome 16"/>
</dbReference>
<dbReference type="OrthoDB" id="6437871at2759"/>
<sequence length="109" mass="12310">MASNRKSTTVRQLEALLEFVERHRDLALGRVRSKEARALVDRLWRECAELLNPLRPARIGKEWAKVWNDQKCRVRAKLVQTNSSHSATGGGPSNAPTLTPLEHVGLDWS</sequence>
<dbReference type="Pfam" id="PF13873">
    <property type="entry name" value="Myb_DNA-bind_5"/>
    <property type="match status" value="1"/>
</dbReference>
<comment type="subunit">
    <text evidence="1">Self-associates forming complexes of several hundred monomers.</text>
</comment>
<organism evidence="8 9">
    <name type="scientific">Diatraea saccharalis</name>
    <name type="common">sugarcane borer</name>
    <dbReference type="NCBI Taxonomy" id="40085"/>
    <lineage>
        <taxon>Eukaryota</taxon>
        <taxon>Metazoa</taxon>
        <taxon>Ecdysozoa</taxon>
        <taxon>Arthropoda</taxon>
        <taxon>Hexapoda</taxon>
        <taxon>Insecta</taxon>
        <taxon>Pterygota</taxon>
        <taxon>Neoptera</taxon>
        <taxon>Endopterygota</taxon>
        <taxon>Lepidoptera</taxon>
        <taxon>Glossata</taxon>
        <taxon>Ditrysia</taxon>
        <taxon>Pyraloidea</taxon>
        <taxon>Crambidae</taxon>
        <taxon>Crambinae</taxon>
        <taxon>Diatraea</taxon>
    </lineage>
</organism>
<reference evidence="8" key="2">
    <citation type="submission" date="2022-10" db="EMBL/GenBank/DDBJ databases">
        <authorList>
            <consortium name="ENA_rothamsted_submissions"/>
            <consortium name="culmorum"/>
            <person name="King R."/>
        </authorList>
    </citation>
    <scope>NUCLEOTIDE SEQUENCE</scope>
</reference>
<comment type="function">
    <text evidence="5">Involved in transvection phenomena (= synapsis-dependent gene expression), where the synaptic pairing of chromosomes carrying genes with which zeste interacts influences the expression of these genes. Zeste binds to DNA and stimulates transcription from a nearby promoter.</text>
</comment>
<keyword evidence="4" id="KW-0804">Transcription</keyword>
<evidence type="ECO:0000256" key="1">
    <source>
        <dbReference type="ARBA" id="ARBA00011764"/>
    </source>
</evidence>
<evidence type="ECO:0000256" key="3">
    <source>
        <dbReference type="ARBA" id="ARBA00023015"/>
    </source>
</evidence>
<gene>
    <name evidence="8" type="ORF">DIATSA_LOCUS4587</name>
</gene>
<protein>
    <recommendedName>
        <fullName evidence="2">Regulatory protein zeste</fullName>
    </recommendedName>
</protein>
<evidence type="ECO:0000256" key="4">
    <source>
        <dbReference type="ARBA" id="ARBA00023163"/>
    </source>
</evidence>
<accession>A0A9N9QZX1</accession>
<evidence type="ECO:0000256" key="2">
    <source>
        <dbReference type="ARBA" id="ARBA00016807"/>
    </source>
</evidence>
<evidence type="ECO:0000256" key="5">
    <source>
        <dbReference type="ARBA" id="ARBA00025466"/>
    </source>
</evidence>